<sequence>MIRLPFATVPAVLVALSTGGPALGQTVADYQSAIRTAPILEAPQPTAEAHCRPLENFVAVSMPEWTLKKPWLLGIFPIEGSPDPEVAAKRDTCLKYRQQAVIQFNDGSGQEIVTPPGMEDPDRAYNNPDPRPLPPL</sequence>
<evidence type="ECO:0000313" key="3">
    <source>
        <dbReference type="Proteomes" id="UP000584642"/>
    </source>
</evidence>
<comment type="caution">
    <text evidence="2">The sequence shown here is derived from an EMBL/GenBank/DDBJ whole genome shotgun (WGS) entry which is preliminary data.</text>
</comment>
<proteinExistence type="predicted"/>
<dbReference type="RefSeq" id="WP_180282544.1">
    <property type="nucleotide sequence ID" value="NZ_JABFDB010000008.1"/>
</dbReference>
<dbReference type="EMBL" id="JABFDB010000008">
    <property type="protein sequence ID" value="NYZ20793.1"/>
    <property type="molecule type" value="Genomic_DNA"/>
</dbReference>
<gene>
    <name evidence="2" type="ORF">HND93_13850</name>
</gene>
<dbReference type="Proteomes" id="UP000584642">
    <property type="component" value="Unassembled WGS sequence"/>
</dbReference>
<keyword evidence="3" id="KW-1185">Reference proteome</keyword>
<reference evidence="2 3" key="1">
    <citation type="submission" date="2020-05" db="EMBL/GenBank/DDBJ databases">
        <title>Azospirillum oleiclasticum sp. nov, a nitrogen-fixing and heavy crude oil-emulsifying bacterium isolated from the crude oil of Yumen Oilfield.</title>
        <authorList>
            <person name="Wu D."/>
            <person name="Cai M."/>
            <person name="Zhang X."/>
        </authorList>
    </citation>
    <scope>NUCLEOTIDE SEQUENCE [LARGE SCALE GENOMIC DNA]</scope>
    <source>
        <strain evidence="2 3">ROY-1-1-2</strain>
    </source>
</reference>
<protein>
    <submittedName>
        <fullName evidence="2">Uncharacterized protein</fullName>
    </submittedName>
</protein>
<feature type="region of interest" description="Disordered" evidence="1">
    <location>
        <begin position="106"/>
        <end position="136"/>
    </location>
</feature>
<evidence type="ECO:0000256" key="1">
    <source>
        <dbReference type="SAM" id="MobiDB-lite"/>
    </source>
</evidence>
<organism evidence="2 3">
    <name type="scientific">Azospirillum oleiclasticum</name>
    <dbReference type="NCBI Taxonomy" id="2735135"/>
    <lineage>
        <taxon>Bacteria</taxon>
        <taxon>Pseudomonadati</taxon>
        <taxon>Pseudomonadota</taxon>
        <taxon>Alphaproteobacteria</taxon>
        <taxon>Rhodospirillales</taxon>
        <taxon>Azospirillaceae</taxon>
        <taxon>Azospirillum</taxon>
    </lineage>
</organism>
<evidence type="ECO:0000313" key="2">
    <source>
        <dbReference type="EMBL" id="NYZ20793.1"/>
    </source>
</evidence>
<name>A0ABX2TCB8_9PROT</name>
<accession>A0ABX2TCB8</accession>